<evidence type="ECO:0000256" key="2">
    <source>
        <dbReference type="ARBA" id="ARBA00022475"/>
    </source>
</evidence>
<evidence type="ECO:0000256" key="3">
    <source>
        <dbReference type="ARBA" id="ARBA00022519"/>
    </source>
</evidence>
<evidence type="ECO:0000256" key="4">
    <source>
        <dbReference type="ARBA" id="ARBA00022649"/>
    </source>
</evidence>
<dbReference type="GO" id="GO:0005886">
    <property type="term" value="C:plasma membrane"/>
    <property type="evidence" value="ECO:0007669"/>
    <property type="project" value="UniProtKB-SubCell"/>
</dbReference>
<comment type="caution">
    <text evidence="9">The sequence shown here is derived from an EMBL/GenBank/DDBJ whole genome shotgun (WGS) entry which is preliminary data.</text>
</comment>
<keyword evidence="5 8" id="KW-0812">Transmembrane</keyword>
<sequence length="52" mass="6205">MKLPRSTLIWCVLIVCLPLLIFTYLIRNSPRVIRYRDTNREVVTFMAYESAK</sequence>
<dbReference type="InterPro" id="IPR000021">
    <property type="entry name" value="Hok/gef_toxin"/>
</dbReference>
<dbReference type="Proteomes" id="UP000628560">
    <property type="component" value="Unassembled WGS sequence"/>
</dbReference>
<feature type="transmembrane region" description="Helical" evidence="8">
    <location>
        <begin position="6"/>
        <end position="26"/>
    </location>
</feature>
<evidence type="ECO:0000256" key="6">
    <source>
        <dbReference type="ARBA" id="ARBA00022989"/>
    </source>
</evidence>
<keyword evidence="6 8" id="KW-1133">Transmembrane helix</keyword>
<evidence type="ECO:0000256" key="8">
    <source>
        <dbReference type="RuleBase" id="RU221113"/>
    </source>
</evidence>
<dbReference type="RefSeq" id="WP_194514299.1">
    <property type="nucleotide sequence ID" value="NZ_JADIXP010000019.1"/>
</dbReference>
<evidence type="ECO:0000256" key="1">
    <source>
        <dbReference type="ARBA" id="ARBA00004377"/>
    </source>
</evidence>
<evidence type="ECO:0000313" key="10">
    <source>
        <dbReference type="Proteomes" id="UP000628560"/>
    </source>
</evidence>
<keyword evidence="4" id="KW-1277">Toxin-antitoxin system</keyword>
<evidence type="ECO:0000256" key="7">
    <source>
        <dbReference type="ARBA" id="ARBA00023136"/>
    </source>
</evidence>
<gene>
    <name evidence="9" type="ORF">ISP11_21285</name>
</gene>
<comment type="similarity">
    <text evidence="8">Belongs to the hok/gef family.</text>
</comment>
<dbReference type="PRINTS" id="PR00281">
    <property type="entry name" value="HOKGEFTOXIC"/>
</dbReference>
<dbReference type="AlphaFoldDB" id="A0ABD4KIL1"/>
<evidence type="ECO:0000313" key="9">
    <source>
        <dbReference type="EMBL" id="MBF4180399.1"/>
    </source>
</evidence>
<protein>
    <submittedName>
        <fullName evidence="9">Hok/Gef family protein</fullName>
    </submittedName>
</protein>
<evidence type="ECO:0000256" key="5">
    <source>
        <dbReference type="ARBA" id="ARBA00022692"/>
    </source>
</evidence>
<keyword evidence="3" id="KW-0997">Cell inner membrane</keyword>
<name>A0ABD4KIL1_9ENTR</name>
<accession>A0ABD4KIL1</accession>
<comment type="subcellular location">
    <subcellularLocation>
        <location evidence="1 8">Cell inner membrane</location>
        <topology evidence="1 8">Single-pass membrane protein</topology>
    </subcellularLocation>
</comment>
<dbReference type="Pfam" id="PF01848">
    <property type="entry name" value="HOK_GEF"/>
    <property type="match status" value="1"/>
</dbReference>
<proteinExistence type="inferred from homology"/>
<keyword evidence="2" id="KW-1003">Cell membrane</keyword>
<dbReference type="EMBL" id="JADIXP010000019">
    <property type="protein sequence ID" value="MBF4180399.1"/>
    <property type="molecule type" value="Genomic_DNA"/>
</dbReference>
<organism evidence="9 10">
    <name type="scientific">Lelliottia nimipressuralis</name>
    <dbReference type="NCBI Taxonomy" id="69220"/>
    <lineage>
        <taxon>Bacteria</taxon>
        <taxon>Pseudomonadati</taxon>
        <taxon>Pseudomonadota</taxon>
        <taxon>Gammaproteobacteria</taxon>
        <taxon>Enterobacterales</taxon>
        <taxon>Enterobacteriaceae</taxon>
        <taxon>Lelliottia</taxon>
    </lineage>
</organism>
<reference evidence="9 10" key="1">
    <citation type="submission" date="2020-11" db="EMBL/GenBank/DDBJ databases">
        <title>Identification of Lelliottia nimipressuralis from Wound Infection by Whole Genome-Based Bacterial Identification.</title>
        <authorList>
            <person name="Navarathna D.H."/>
            <person name="Choi H."/>
            <person name="Jinadatha C."/>
            <person name="Chatterjee P."/>
            <person name="Hwang M."/>
        </authorList>
    </citation>
    <scope>NUCLEOTIDE SEQUENCE [LARGE SCALE GENOMIC DNA]</scope>
    <source>
        <strain evidence="9 10">DN2020</strain>
    </source>
</reference>
<keyword evidence="7 8" id="KW-0472">Membrane</keyword>
<dbReference type="NCBIfam" id="NF007279">
    <property type="entry name" value="PRK09738.1"/>
    <property type="match status" value="1"/>
</dbReference>